<gene>
    <name evidence="4" type="ORF">BDA99DRAFT_127835</name>
</gene>
<dbReference type="PROSITE" id="PS50812">
    <property type="entry name" value="PWWP"/>
    <property type="match status" value="1"/>
</dbReference>
<comment type="caution">
    <text evidence="4">The sequence shown here is derived from an EMBL/GenBank/DDBJ whole genome shotgun (WGS) entry which is preliminary data.</text>
</comment>
<dbReference type="Gene3D" id="2.30.30.140">
    <property type="match status" value="1"/>
</dbReference>
<reference evidence="4" key="2">
    <citation type="submission" date="2023-02" db="EMBL/GenBank/DDBJ databases">
        <authorList>
            <consortium name="DOE Joint Genome Institute"/>
            <person name="Mondo S.J."/>
            <person name="Chang Y."/>
            <person name="Wang Y."/>
            <person name="Ahrendt S."/>
            <person name="Andreopoulos W."/>
            <person name="Barry K."/>
            <person name="Beard J."/>
            <person name="Benny G.L."/>
            <person name="Blankenship S."/>
            <person name="Bonito G."/>
            <person name="Cuomo C."/>
            <person name="Desiro A."/>
            <person name="Gervers K.A."/>
            <person name="Hundley H."/>
            <person name="Kuo A."/>
            <person name="LaButti K."/>
            <person name="Lang B.F."/>
            <person name="Lipzen A."/>
            <person name="O'Donnell K."/>
            <person name="Pangilinan J."/>
            <person name="Reynolds N."/>
            <person name="Sandor L."/>
            <person name="Smith M.W."/>
            <person name="Tsang A."/>
            <person name="Grigoriev I.V."/>
            <person name="Stajich J.E."/>
            <person name="Spatafora J.W."/>
        </authorList>
    </citation>
    <scope>NUCLEOTIDE SEQUENCE</scope>
    <source>
        <strain evidence="4">RSA 2281</strain>
    </source>
</reference>
<name>A0AAD5KB27_9FUNG</name>
<dbReference type="Proteomes" id="UP001209540">
    <property type="component" value="Unassembled WGS sequence"/>
</dbReference>
<feature type="domain" description="PWWP" evidence="3">
    <location>
        <begin position="20"/>
        <end position="87"/>
    </location>
</feature>
<proteinExistence type="predicted"/>
<dbReference type="SUPFAM" id="SSF63748">
    <property type="entry name" value="Tudor/PWWP/MBT"/>
    <property type="match status" value="1"/>
</dbReference>
<evidence type="ECO:0000256" key="1">
    <source>
        <dbReference type="SAM" id="Coils"/>
    </source>
</evidence>
<keyword evidence="1" id="KW-0175">Coiled coil</keyword>
<evidence type="ECO:0000313" key="5">
    <source>
        <dbReference type="Proteomes" id="UP001209540"/>
    </source>
</evidence>
<reference evidence="4" key="1">
    <citation type="journal article" date="2022" name="IScience">
        <title>Evolution of zygomycete secretomes and the origins of terrestrial fungal ecologies.</title>
        <authorList>
            <person name="Chang Y."/>
            <person name="Wang Y."/>
            <person name="Mondo S."/>
            <person name="Ahrendt S."/>
            <person name="Andreopoulos W."/>
            <person name="Barry K."/>
            <person name="Beard J."/>
            <person name="Benny G.L."/>
            <person name="Blankenship S."/>
            <person name="Bonito G."/>
            <person name="Cuomo C."/>
            <person name="Desiro A."/>
            <person name="Gervers K.A."/>
            <person name="Hundley H."/>
            <person name="Kuo A."/>
            <person name="LaButti K."/>
            <person name="Lang B.F."/>
            <person name="Lipzen A."/>
            <person name="O'Donnell K."/>
            <person name="Pangilinan J."/>
            <person name="Reynolds N."/>
            <person name="Sandor L."/>
            <person name="Smith M.E."/>
            <person name="Tsang A."/>
            <person name="Grigoriev I.V."/>
            <person name="Stajich J.E."/>
            <person name="Spatafora J.W."/>
        </authorList>
    </citation>
    <scope>NUCLEOTIDE SEQUENCE</scope>
    <source>
        <strain evidence="4">RSA 2281</strain>
    </source>
</reference>
<dbReference type="AlphaFoldDB" id="A0AAD5KB27"/>
<feature type="coiled-coil region" evidence="1">
    <location>
        <begin position="126"/>
        <end position="160"/>
    </location>
</feature>
<keyword evidence="5" id="KW-1185">Reference proteome</keyword>
<organism evidence="4 5">
    <name type="scientific">Phascolomyces articulosus</name>
    <dbReference type="NCBI Taxonomy" id="60185"/>
    <lineage>
        <taxon>Eukaryota</taxon>
        <taxon>Fungi</taxon>
        <taxon>Fungi incertae sedis</taxon>
        <taxon>Mucoromycota</taxon>
        <taxon>Mucoromycotina</taxon>
        <taxon>Mucoromycetes</taxon>
        <taxon>Mucorales</taxon>
        <taxon>Lichtheimiaceae</taxon>
        <taxon>Phascolomyces</taxon>
    </lineage>
</organism>
<evidence type="ECO:0000259" key="3">
    <source>
        <dbReference type="PROSITE" id="PS50812"/>
    </source>
</evidence>
<feature type="compositionally biased region" description="Polar residues" evidence="2">
    <location>
        <begin position="243"/>
        <end position="253"/>
    </location>
</feature>
<dbReference type="EMBL" id="JAIXMP010000002">
    <property type="protein sequence ID" value="KAI9277151.1"/>
    <property type="molecule type" value="Genomic_DNA"/>
</dbReference>
<protein>
    <recommendedName>
        <fullName evidence="3">PWWP domain-containing protein</fullName>
    </recommendedName>
</protein>
<dbReference type="Pfam" id="PF00855">
    <property type="entry name" value="PWWP"/>
    <property type="match status" value="1"/>
</dbReference>
<feature type="compositionally biased region" description="Low complexity" evidence="2">
    <location>
        <begin position="283"/>
        <end position="303"/>
    </location>
</feature>
<dbReference type="InterPro" id="IPR000313">
    <property type="entry name" value="PWWP_dom"/>
</dbReference>
<evidence type="ECO:0000256" key="2">
    <source>
        <dbReference type="SAM" id="MobiDB-lite"/>
    </source>
</evidence>
<feature type="region of interest" description="Disordered" evidence="2">
    <location>
        <begin position="177"/>
        <end position="388"/>
    </location>
</feature>
<feature type="compositionally biased region" description="Polar residues" evidence="2">
    <location>
        <begin position="270"/>
        <end position="280"/>
    </location>
</feature>
<sequence>MNPPKKYNPGKEKPPQSVSQGDIVLAKVPNWPWWPVYILSEDQVTQETRSLFGTNATTDQNYRYFQFFHTFEYDFAHMRNMRPFYPEIWRLQLDNNMIKRTDLRAAFRQALDPDDFLANQKVTIEKDFARENKEISEEDFEAYEKKMIEKLEEREAMEEQIFKKALELSIKNEPKTQDVQEYTVSSSSSLSSRRVTAQSDGSIKKETANDQHTSTRRSIRTRKESPQEQQSQLKDDNPHKQAHQLSLSSSSMNQPPPSELSRIDTHSSTEDQLTPQSQHPIVQKPQSTQPSSSIISESNQSPQKQEQSVIPLPVSNSEQGKEQDVTAEVHPLKEQSQNQRQNRDEQISENTQGQIGLDRNSGEGGVKRELEEQEDNQNHQMKKLYQCG</sequence>
<feature type="compositionally biased region" description="Polar residues" evidence="2">
    <location>
        <begin position="304"/>
        <end position="318"/>
    </location>
</feature>
<evidence type="ECO:0000313" key="4">
    <source>
        <dbReference type="EMBL" id="KAI9277151.1"/>
    </source>
</evidence>
<accession>A0AAD5KB27</accession>